<sequence>MSKEDAYNTASRGVLSGKKIRGLSGRQKGSRREAVQTSMAAVFDRRGKEFIWDHNCRMMKEISSYRKGKAGMDAGGEEMDETDPLVKDTGGQEVQRKVLFPGL</sequence>
<feature type="region of interest" description="Disordered" evidence="1">
    <location>
        <begin position="66"/>
        <end position="92"/>
    </location>
</feature>
<reference evidence="3" key="1">
    <citation type="submission" date="2023-06" db="EMBL/GenBank/DDBJ databases">
        <title>Identification and characterization of horizontal gene transfer across gut microbiota members of farm animals based on homology search.</title>
        <authorList>
            <person name="Zeman M."/>
            <person name="Kubasova T."/>
            <person name="Jahodarova E."/>
            <person name="Nykrynova M."/>
            <person name="Rychlik I."/>
        </authorList>
    </citation>
    <scope>NUCLEOTIDE SEQUENCE [LARGE SCALE GENOMIC DNA]</scope>
    <source>
        <strain evidence="3">ET39</strain>
    </source>
</reference>
<keyword evidence="3" id="KW-1185">Reference proteome</keyword>
<dbReference type="EMBL" id="JAUDCG010000002">
    <property type="protein sequence ID" value="MDM8156141.1"/>
    <property type="molecule type" value="Genomic_DNA"/>
</dbReference>
<organism evidence="2 3">
    <name type="scientific">Amedibacillus dolichus</name>
    <dbReference type="NCBI Taxonomy" id="31971"/>
    <lineage>
        <taxon>Bacteria</taxon>
        <taxon>Bacillati</taxon>
        <taxon>Bacillota</taxon>
        <taxon>Erysipelotrichia</taxon>
        <taxon>Erysipelotrichales</taxon>
        <taxon>Erysipelotrichaceae</taxon>
        <taxon>Amedibacillus</taxon>
    </lineage>
</organism>
<accession>A0ABT7U926</accession>
<feature type="region of interest" description="Disordered" evidence="1">
    <location>
        <begin position="17"/>
        <end position="37"/>
    </location>
</feature>
<dbReference type="Proteomes" id="UP001529340">
    <property type="component" value="Unassembled WGS sequence"/>
</dbReference>
<reference evidence="2 3" key="3">
    <citation type="submission" date="2023-06" db="EMBL/GenBank/DDBJ databases">
        <authorList>
            <person name="Zeman M."/>
            <person name="Kubasova T."/>
            <person name="Jahodarova E."/>
            <person name="Nykrynova M."/>
            <person name="Rychlik I."/>
        </authorList>
    </citation>
    <scope>NUCLEOTIDE SEQUENCE [LARGE SCALE GENOMIC DNA]</scope>
    <source>
        <strain evidence="2 3">ET39</strain>
    </source>
</reference>
<proteinExistence type="predicted"/>
<protein>
    <submittedName>
        <fullName evidence="2">Uncharacterized protein</fullName>
    </submittedName>
</protein>
<name>A0ABT7U926_9FIRM</name>
<evidence type="ECO:0000313" key="2">
    <source>
        <dbReference type="EMBL" id="MDM8156141.1"/>
    </source>
</evidence>
<evidence type="ECO:0000256" key="1">
    <source>
        <dbReference type="SAM" id="MobiDB-lite"/>
    </source>
</evidence>
<dbReference type="RefSeq" id="WP_289606613.1">
    <property type="nucleotide sequence ID" value="NZ_JAUDCG010000002.1"/>
</dbReference>
<comment type="caution">
    <text evidence="2">The sequence shown here is derived from an EMBL/GenBank/DDBJ whole genome shotgun (WGS) entry which is preliminary data.</text>
</comment>
<gene>
    <name evidence="2" type="ORF">QUV96_00645</name>
</gene>
<reference evidence="2 3" key="2">
    <citation type="submission" date="2023-06" db="EMBL/GenBank/DDBJ databases">
        <title>Identification and characterization of horizontal gene transfer across gut microbiota members of farm animals based on homology search.</title>
        <authorList>
            <person name="Schwarzerova J."/>
            <person name="Nykrynova M."/>
            <person name="Jureckova K."/>
            <person name="Cejkova D."/>
            <person name="Rychlik I."/>
        </authorList>
    </citation>
    <scope>NUCLEOTIDE SEQUENCE [LARGE SCALE GENOMIC DNA]</scope>
    <source>
        <strain evidence="2 3">ET39</strain>
    </source>
</reference>
<evidence type="ECO:0000313" key="3">
    <source>
        <dbReference type="Proteomes" id="UP001529340"/>
    </source>
</evidence>